<organism evidence="3">
    <name type="scientific">Opuntia streptacantha</name>
    <name type="common">Prickly pear cactus</name>
    <name type="synonym">Opuntia cardona</name>
    <dbReference type="NCBI Taxonomy" id="393608"/>
    <lineage>
        <taxon>Eukaryota</taxon>
        <taxon>Viridiplantae</taxon>
        <taxon>Streptophyta</taxon>
        <taxon>Embryophyta</taxon>
        <taxon>Tracheophyta</taxon>
        <taxon>Spermatophyta</taxon>
        <taxon>Magnoliopsida</taxon>
        <taxon>eudicotyledons</taxon>
        <taxon>Gunneridae</taxon>
        <taxon>Pentapetalae</taxon>
        <taxon>Caryophyllales</taxon>
        <taxon>Cactineae</taxon>
        <taxon>Cactaceae</taxon>
        <taxon>Opuntioideae</taxon>
        <taxon>Opuntia</taxon>
    </lineage>
</organism>
<reference evidence="3" key="1">
    <citation type="journal article" date="2013" name="J. Plant Res.">
        <title>Effect of fungi and light on seed germination of three Opuntia species from semiarid lands of central Mexico.</title>
        <authorList>
            <person name="Delgado-Sanchez P."/>
            <person name="Jimenez-Bremont J.F."/>
            <person name="Guerrero-Gonzalez Mde L."/>
            <person name="Flores J."/>
        </authorList>
    </citation>
    <scope>NUCLEOTIDE SEQUENCE</scope>
    <source>
        <tissue evidence="3">Cladode</tissue>
    </source>
</reference>
<reference evidence="3" key="2">
    <citation type="submission" date="2020-07" db="EMBL/GenBank/DDBJ databases">
        <authorList>
            <person name="Vera ALvarez R."/>
            <person name="Arias-Moreno D.M."/>
            <person name="Jimenez-Jacinto V."/>
            <person name="Jimenez-Bremont J.F."/>
            <person name="Swaminathan K."/>
            <person name="Moose S.P."/>
            <person name="Guerrero-Gonzalez M.L."/>
            <person name="Marino-Ramirez L."/>
            <person name="Landsman D."/>
            <person name="Rodriguez-Kessler M."/>
            <person name="Delgado-Sanchez P."/>
        </authorList>
    </citation>
    <scope>NUCLEOTIDE SEQUENCE</scope>
    <source>
        <tissue evidence="3">Cladode</tissue>
    </source>
</reference>
<feature type="compositionally biased region" description="Basic and acidic residues" evidence="2">
    <location>
        <begin position="1"/>
        <end position="13"/>
    </location>
</feature>
<evidence type="ECO:0000313" key="3">
    <source>
        <dbReference type="EMBL" id="MBA4653366.1"/>
    </source>
</evidence>
<dbReference type="AlphaFoldDB" id="A0A7C9DZT8"/>
<dbReference type="EMBL" id="GISG01178865">
    <property type="protein sequence ID" value="MBA4653368.1"/>
    <property type="molecule type" value="Transcribed_RNA"/>
</dbReference>
<evidence type="ECO:0000256" key="1">
    <source>
        <dbReference type="SAM" id="Coils"/>
    </source>
</evidence>
<feature type="coiled-coil region" evidence="1">
    <location>
        <begin position="56"/>
        <end position="83"/>
    </location>
</feature>
<protein>
    <submittedName>
        <fullName evidence="3">Uncharacterized protein</fullName>
    </submittedName>
</protein>
<name>A0A7C9DZT8_OPUST</name>
<proteinExistence type="predicted"/>
<sequence length="106" mass="12005">MEEVYHEVLKEHSGNITGLEARQQPAKSEGECSELATEVGLQEANVEQQGTVNEEIEQLKASNDRLTVEIERMKVEAVERENKLREELLQMLCSHLPQTKFPTSSP</sequence>
<dbReference type="EMBL" id="GISG01178863">
    <property type="protein sequence ID" value="MBA4653366.1"/>
    <property type="molecule type" value="Transcribed_RNA"/>
</dbReference>
<evidence type="ECO:0000256" key="2">
    <source>
        <dbReference type="SAM" id="MobiDB-lite"/>
    </source>
</evidence>
<keyword evidence="1" id="KW-0175">Coiled coil</keyword>
<accession>A0A7C9DZT8</accession>
<feature type="region of interest" description="Disordered" evidence="2">
    <location>
        <begin position="1"/>
        <end position="30"/>
    </location>
</feature>